<accession>A0A0F8WM40</accession>
<comment type="caution">
    <text evidence="2">The sequence shown here is derived from an EMBL/GenBank/DDBJ whole genome shotgun (WGS) entry which is preliminary data.</text>
</comment>
<organism evidence="2">
    <name type="scientific">marine sediment metagenome</name>
    <dbReference type="NCBI Taxonomy" id="412755"/>
    <lineage>
        <taxon>unclassified sequences</taxon>
        <taxon>metagenomes</taxon>
        <taxon>ecological metagenomes</taxon>
    </lineage>
</organism>
<reference evidence="2" key="1">
    <citation type="journal article" date="2015" name="Nature">
        <title>Complex archaea that bridge the gap between prokaryotes and eukaryotes.</title>
        <authorList>
            <person name="Spang A."/>
            <person name="Saw J.H."/>
            <person name="Jorgensen S.L."/>
            <person name="Zaremba-Niedzwiedzka K."/>
            <person name="Martijn J."/>
            <person name="Lind A.E."/>
            <person name="van Eijk R."/>
            <person name="Schleper C."/>
            <person name="Guy L."/>
            <person name="Ettema T.J."/>
        </authorList>
    </citation>
    <scope>NUCLEOTIDE SEQUENCE</scope>
</reference>
<dbReference type="EMBL" id="LAZR01068611">
    <property type="protein sequence ID" value="KKK49315.1"/>
    <property type="molecule type" value="Genomic_DNA"/>
</dbReference>
<sequence length="338" mass="36540">DPTVAYRRSFIVGGGAGFLNWIPFAKPISKFLPKNAAGTAMNVIINGLTEAGTEIAEGPLTPLAEAIIKHKDDDSRVDLRKLFEDMAGALKEESAIGLPSFIAGMFGVSATPSSAARAIEGKQAADNRLESIITLAEEVESLATPSEDIPSKSANNPIAPTNKEINNEIDNAAKSLRSVPGYEKYDRIQVLLNNVFNRLGTTSASEPALIDASIDLPNAVEKNRGEVNWGNMLGDKAVEAIREVGIDEEAMSVIDQWLDHPERYQGAFDALTDEEKVLGAKLKDTFDTLWIIANEADILNAWIENYTPHLYKGSKDRTNRILGGGTSGGLSKNFNRAK</sequence>
<feature type="non-terminal residue" evidence="2">
    <location>
        <position position="338"/>
    </location>
</feature>
<dbReference type="AlphaFoldDB" id="A0A0F8WM40"/>
<evidence type="ECO:0000256" key="1">
    <source>
        <dbReference type="SAM" id="MobiDB-lite"/>
    </source>
</evidence>
<feature type="non-terminal residue" evidence="2">
    <location>
        <position position="1"/>
    </location>
</feature>
<gene>
    <name evidence="2" type="ORF">LCGC14_3136300</name>
</gene>
<proteinExistence type="predicted"/>
<evidence type="ECO:0000313" key="2">
    <source>
        <dbReference type="EMBL" id="KKK49315.1"/>
    </source>
</evidence>
<protein>
    <submittedName>
        <fullName evidence="2">Uncharacterized protein</fullName>
    </submittedName>
</protein>
<name>A0A0F8WM40_9ZZZZ</name>
<feature type="region of interest" description="Disordered" evidence="1">
    <location>
        <begin position="143"/>
        <end position="163"/>
    </location>
</feature>